<comment type="caution">
    <text evidence="1">The sequence shown here is derived from an EMBL/GenBank/DDBJ whole genome shotgun (WGS) entry which is preliminary data.</text>
</comment>
<accession>A0AAE1V2J3</accession>
<protein>
    <submittedName>
        <fullName evidence="1">Uncharacterized protein</fullName>
    </submittedName>
</protein>
<dbReference type="EMBL" id="JAVYJV010000015">
    <property type="protein sequence ID" value="KAK4352807.1"/>
    <property type="molecule type" value="Genomic_DNA"/>
</dbReference>
<gene>
    <name evidence="1" type="ORF">RND71_028325</name>
</gene>
<evidence type="ECO:0000313" key="2">
    <source>
        <dbReference type="Proteomes" id="UP001291623"/>
    </source>
</evidence>
<proteinExistence type="predicted"/>
<keyword evidence="2" id="KW-1185">Reference proteome</keyword>
<name>A0AAE1V2J3_9SOLA</name>
<dbReference type="Proteomes" id="UP001291623">
    <property type="component" value="Unassembled WGS sequence"/>
</dbReference>
<organism evidence="1 2">
    <name type="scientific">Anisodus tanguticus</name>
    <dbReference type="NCBI Taxonomy" id="243964"/>
    <lineage>
        <taxon>Eukaryota</taxon>
        <taxon>Viridiplantae</taxon>
        <taxon>Streptophyta</taxon>
        <taxon>Embryophyta</taxon>
        <taxon>Tracheophyta</taxon>
        <taxon>Spermatophyta</taxon>
        <taxon>Magnoliopsida</taxon>
        <taxon>eudicotyledons</taxon>
        <taxon>Gunneridae</taxon>
        <taxon>Pentapetalae</taxon>
        <taxon>asterids</taxon>
        <taxon>lamiids</taxon>
        <taxon>Solanales</taxon>
        <taxon>Solanaceae</taxon>
        <taxon>Solanoideae</taxon>
        <taxon>Hyoscyameae</taxon>
        <taxon>Anisodus</taxon>
    </lineage>
</organism>
<reference evidence="1" key="1">
    <citation type="submission" date="2023-12" db="EMBL/GenBank/DDBJ databases">
        <title>Genome assembly of Anisodus tanguticus.</title>
        <authorList>
            <person name="Wang Y.-J."/>
        </authorList>
    </citation>
    <scope>NUCLEOTIDE SEQUENCE</scope>
    <source>
        <strain evidence="1">KB-2021</strain>
        <tissue evidence="1">Leaf</tissue>
    </source>
</reference>
<evidence type="ECO:0000313" key="1">
    <source>
        <dbReference type="EMBL" id="KAK4352807.1"/>
    </source>
</evidence>
<dbReference type="AlphaFoldDB" id="A0AAE1V2J3"/>
<sequence length="101" mass="12046">MCRDYLRGSSENQKKVALAVWENVCKPNIYGGLNIISCKLWNAAFVGKPIWLLNERKEILWIRWIHDVYMKQNLDLWTHIPPVDSSLYWRRLNKLKLSMTN</sequence>